<sequence length="145" mass="15321">MGKGENVFPSSSTRTNTIGVRVPAVYEQLIMLRALAETVALIADFGIDEVADIRLALDEVATALLQDAVPGSELDCAFSYDETTMDITVSAVTVSETGPDQRSFGWHIVSTLTDSVSTSTGPRDATAGGHPTVVQFRWSRGGADA</sequence>
<geneLocation type="plasmid" evidence="1">
    <name>2</name>
</geneLocation>
<dbReference type="RefSeq" id="WP_011206685.1">
    <property type="nucleotide sequence ID" value="NZ_CAACYE020000001.1"/>
</dbReference>
<dbReference type="GeneID" id="61130999"/>
<evidence type="ECO:0008006" key="3">
    <source>
        <dbReference type="Google" id="ProtNLM"/>
    </source>
</evidence>
<gene>
    <name evidence="1" type="ORF">ERS450000_04083</name>
</gene>
<dbReference type="KEGG" id="nfr:ERS450000_04083"/>
<organism evidence="1 2">
    <name type="scientific">Nocardia farcinica</name>
    <dbReference type="NCBI Taxonomy" id="37329"/>
    <lineage>
        <taxon>Bacteria</taxon>
        <taxon>Bacillati</taxon>
        <taxon>Actinomycetota</taxon>
        <taxon>Actinomycetes</taxon>
        <taxon>Mycobacteriales</taxon>
        <taxon>Nocardiaceae</taxon>
        <taxon>Nocardia</taxon>
    </lineage>
</organism>
<reference evidence="2" key="1">
    <citation type="submission" date="2015-03" db="EMBL/GenBank/DDBJ databases">
        <authorList>
            <consortium name="Pathogen Informatics"/>
        </authorList>
    </citation>
    <scope>NUCLEOTIDE SEQUENCE [LARGE SCALE GENOMIC DNA]</scope>
    <source>
        <strain evidence="2">NCTC11134</strain>
        <plasmid evidence="2">2</plasmid>
    </source>
</reference>
<dbReference type="Proteomes" id="UP000057820">
    <property type="component" value="Plasmid 2"/>
</dbReference>
<keyword evidence="1" id="KW-0614">Plasmid</keyword>
<dbReference type="OMA" id="HTHPVVE"/>
<dbReference type="Gene3D" id="3.30.565.10">
    <property type="entry name" value="Histidine kinase-like ATPase, C-terminal domain"/>
    <property type="match status" value="1"/>
</dbReference>
<name>A0A0H5NZI3_NOCFR</name>
<dbReference type="AlphaFoldDB" id="A0A0H5NZI3"/>
<evidence type="ECO:0000313" key="2">
    <source>
        <dbReference type="Proteomes" id="UP000057820"/>
    </source>
</evidence>
<accession>A0A0H5NZI3</accession>
<dbReference type="InterPro" id="IPR036890">
    <property type="entry name" value="HATPase_C_sf"/>
</dbReference>
<proteinExistence type="predicted"/>
<dbReference type="EMBL" id="LN868939">
    <property type="protein sequence ID" value="CRY80867.1"/>
    <property type="molecule type" value="Genomic_DNA"/>
</dbReference>
<protein>
    <recommendedName>
        <fullName evidence="3">Anti-sigma factor</fullName>
    </recommendedName>
</protein>
<evidence type="ECO:0000313" key="1">
    <source>
        <dbReference type="EMBL" id="CRY80867.1"/>
    </source>
</evidence>